<gene>
    <name evidence="2" type="ORF">PES01_09550</name>
</gene>
<proteinExistence type="predicted"/>
<organism evidence="2 3">
    <name type="scientific">Pseudoalteromonas espejiana</name>
    <dbReference type="NCBI Taxonomy" id="28107"/>
    <lineage>
        <taxon>Bacteria</taxon>
        <taxon>Pseudomonadati</taxon>
        <taxon>Pseudomonadota</taxon>
        <taxon>Gammaproteobacteria</taxon>
        <taxon>Alteromonadales</taxon>
        <taxon>Pseudoalteromonadaceae</taxon>
        <taxon>Pseudoalteromonas</taxon>
    </lineage>
</organism>
<dbReference type="EMBL" id="BJUM01000007">
    <property type="protein sequence ID" value="GEK54110.1"/>
    <property type="molecule type" value="Genomic_DNA"/>
</dbReference>
<keyword evidence="1" id="KW-0732">Signal</keyword>
<evidence type="ECO:0008006" key="4">
    <source>
        <dbReference type="Google" id="ProtNLM"/>
    </source>
</evidence>
<protein>
    <recommendedName>
        <fullName evidence="4">Lipoprotein</fullName>
    </recommendedName>
</protein>
<comment type="caution">
    <text evidence="2">The sequence shown here is derived from an EMBL/GenBank/DDBJ whole genome shotgun (WGS) entry which is preliminary data.</text>
</comment>
<dbReference type="OrthoDB" id="6312485at2"/>
<feature type="signal peptide" evidence="1">
    <location>
        <begin position="1"/>
        <end position="18"/>
    </location>
</feature>
<dbReference type="RefSeq" id="WP_089348513.1">
    <property type="nucleotide sequence ID" value="NZ_BJUM01000007.1"/>
</dbReference>
<dbReference type="Proteomes" id="UP000321419">
    <property type="component" value="Unassembled WGS sequence"/>
</dbReference>
<evidence type="ECO:0000256" key="1">
    <source>
        <dbReference type="SAM" id="SignalP"/>
    </source>
</evidence>
<accession>A0A510XSX2</accession>
<feature type="chain" id="PRO_5021841948" description="Lipoprotein" evidence="1">
    <location>
        <begin position="19"/>
        <end position="78"/>
    </location>
</feature>
<reference evidence="2 3" key="1">
    <citation type="submission" date="2019-07" db="EMBL/GenBank/DDBJ databases">
        <title>Whole genome shotgun sequence of Pseudoalteromonas espejiana NBRC 102222.</title>
        <authorList>
            <person name="Hosoyama A."/>
            <person name="Uohara A."/>
            <person name="Ohji S."/>
            <person name="Ichikawa N."/>
        </authorList>
    </citation>
    <scope>NUCLEOTIDE SEQUENCE [LARGE SCALE GENOMIC DNA]</scope>
    <source>
        <strain evidence="2 3">NBRC 102222</strain>
    </source>
</reference>
<dbReference type="PROSITE" id="PS51257">
    <property type="entry name" value="PROKAR_LIPOPROTEIN"/>
    <property type="match status" value="1"/>
</dbReference>
<evidence type="ECO:0000313" key="3">
    <source>
        <dbReference type="Proteomes" id="UP000321419"/>
    </source>
</evidence>
<sequence>MQTIIKSSVIALSFSLLAACQNQVQNPELNQCAQQNYQCESTCEQQSIAQGLKQQVCSAKCVESYNQCKAQAEKLGSL</sequence>
<evidence type="ECO:0000313" key="2">
    <source>
        <dbReference type="EMBL" id="GEK54110.1"/>
    </source>
</evidence>
<dbReference type="AlphaFoldDB" id="A0A510XSX2"/>
<name>A0A510XSX2_9GAMM</name>
<keyword evidence="3" id="KW-1185">Reference proteome</keyword>